<comment type="caution">
    <text evidence="1">The sequence shown here is derived from an EMBL/GenBank/DDBJ whole genome shotgun (WGS) entry which is preliminary data.</text>
</comment>
<keyword evidence="2" id="KW-1185">Reference proteome</keyword>
<evidence type="ECO:0000313" key="2">
    <source>
        <dbReference type="Proteomes" id="UP001230649"/>
    </source>
</evidence>
<sequence length="545" mass="58890">MWSLRARLLQQQARAASRASTLRHYASHARPQTNTGLTVALTATLTASLCYASTYLTTASTSVLADSETASDRSTGHYADATTATTKLQSEIDKDSSRFAGKKVIRETVIPRLKEILGKDDHTKVSDDDEERLGHAHAGGTHHEPTKPDVVVYVESTEDVVKVIKLANEYRVPVVPFSGGTSLEGHITAPYGGICVDMSRMDKVIAVRGKSFLSFLASRNRLTLHPLATIHLDRRSGTNAVRYGTAKAEWFLNITVVLPSGEVIKTRNRARKSSAGFDTTKLFVGAEGTLGIVTEATVRLAPVLPTTVAVCGFPSVERAVSASGEIINKGVPIQCVELCDSAMMKAMNKFQELPIALPDADSIFFKFQGNPGAMKEAQEMVKEIAAKYGGKEMVFAKDAEEAKMLWAARKNAHWTLLNLIEGGMAYSTDVCVPISKLPQLAQDTQNDLAEHGIIGPIIGHVGDGNFHCGLVFLDKDFDKVDAAAHRMVDRAIALEGTCTGEHGVGVGKKGYLKKELGEGTVNLMKQIKNTIDPKGIMNPGKLYPD</sequence>
<protein>
    <submittedName>
        <fullName evidence="1">Uncharacterized protein</fullName>
    </submittedName>
</protein>
<reference evidence="1" key="1">
    <citation type="submission" date="2023-04" db="EMBL/GenBank/DDBJ databases">
        <title>Draft Genome sequencing of Naganishia species isolated from polar environments using Oxford Nanopore Technology.</title>
        <authorList>
            <person name="Leo P."/>
            <person name="Venkateswaran K."/>
        </authorList>
    </citation>
    <scope>NUCLEOTIDE SEQUENCE</scope>
    <source>
        <strain evidence="1">MNA-CCFEE 5262</strain>
    </source>
</reference>
<evidence type="ECO:0000313" key="1">
    <source>
        <dbReference type="EMBL" id="KAJ9098565.1"/>
    </source>
</evidence>
<accession>A0ACC2VI32</accession>
<name>A0ACC2VI32_9TREE</name>
<organism evidence="1 2">
    <name type="scientific">Naganishia adeliensis</name>
    <dbReference type="NCBI Taxonomy" id="92952"/>
    <lineage>
        <taxon>Eukaryota</taxon>
        <taxon>Fungi</taxon>
        <taxon>Dikarya</taxon>
        <taxon>Basidiomycota</taxon>
        <taxon>Agaricomycotina</taxon>
        <taxon>Tremellomycetes</taxon>
        <taxon>Filobasidiales</taxon>
        <taxon>Filobasidiaceae</taxon>
        <taxon>Naganishia</taxon>
    </lineage>
</organism>
<proteinExistence type="predicted"/>
<gene>
    <name evidence="1" type="ORF">QFC20_005907</name>
</gene>
<dbReference type="EMBL" id="JASBWS010000091">
    <property type="protein sequence ID" value="KAJ9098565.1"/>
    <property type="molecule type" value="Genomic_DNA"/>
</dbReference>
<dbReference type="Proteomes" id="UP001230649">
    <property type="component" value="Unassembled WGS sequence"/>
</dbReference>